<protein>
    <submittedName>
        <fullName evidence="2">Uncharacterized protein</fullName>
    </submittedName>
</protein>
<evidence type="ECO:0000313" key="2">
    <source>
        <dbReference type="EMBL" id="GAD49751.1"/>
    </source>
</evidence>
<name>U2Y8Z7_9SPHN</name>
<organism evidence="2 3">
    <name type="scientific">Caenibius tardaugens NBRC 16725</name>
    <dbReference type="NCBI Taxonomy" id="1219035"/>
    <lineage>
        <taxon>Bacteria</taxon>
        <taxon>Pseudomonadati</taxon>
        <taxon>Pseudomonadota</taxon>
        <taxon>Alphaproteobacteria</taxon>
        <taxon>Sphingomonadales</taxon>
        <taxon>Erythrobacteraceae</taxon>
        <taxon>Caenibius</taxon>
    </lineage>
</organism>
<keyword evidence="3" id="KW-1185">Reference proteome</keyword>
<feature type="region of interest" description="Disordered" evidence="1">
    <location>
        <begin position="157"/>
        <end position="187"/>
    </location>
</feature>
<feature type="compositionally biased region" description="Polar residues" evidence="1">
    <location>
        <begin position="161"/>
        <end position="175"/>
    </location>
</feature>
<proteinExistence type="predicted"/>
<accession>U2Y8Z7</accession>
<comment type="caution">
    <text evidence="2">The sequence shown here is derived from an EMBL/GenBank/DDBJ whole genome shotgun (WGS) entry which is preliminary data.</text>
</comment>
<feature type="region of interest" description="Disordered" evidence="1">
    <location>
        <begin position="71"/>
        <end position="90"/>
    </location>
</feature>
<sequence length="187" mass="19667">MRPSLRSELLAASPRTGRGAALSRHGEGSVLLAGGTPAGSCPCGKVIGDDVMMAPEVCPCSGGLRTASDPPILGAAGRPSRRTMDMPKMTDRERLADLEARQRKMGEEVEKTRRALRGKYAAIVPDLPVEQLTEREFRDVLTAVIRVGGAAAITVLKPLPNASSNPQSAPANNPKSSRRDGPATSMA</sequence>
<evidence type="ECO:0000256" key="1">
    <source>
        <dbReference type="SAM" id="MobiDB-lite"/>
    </source>
</evidence>
<dbReference type="eggNOG" id="ENOG5030S5N">
    <property type="taxonomic scope" value="Bacteria"/>
</dbReference>
<dbReference type="AlphaFoldDB" id="U2Y8Z7"/>
<evidence type="ECO:0000313" key="3">
    <source>
        <dbReference type="Proteomes" id="UP000016568"/>
    </source>
</evidence>
<dbReference type="EMBL" id="BASZ01000006">
    <property type="protein sequence ID" value="GAD49751.1"/>
    <property type="molecule type" value="Genomic_DNA"/>
</dbReference>
<dbReference type="Proteomes" id="UP000016568">
    <property type="component" value="Unassembled WGS sequence"/>
</dbReference>
<gene>
    <name evidence="2" type="ORF">NT2_06_01910</name>
</gene>
<reference evidence="2 3" key="1">
    <citation type="submission" date="2013-09" db="EMBL/GenBank/DDBJ databases">
        <title>Whole genome shotgun sequence of Novosphingobium tardaugens NBRC 16725.</title>
        <authorList>
            <person name="Isaki S."/>
            <person name="Hosoyama A."/>
            <person name="Tsuchikane K."/>
            <person name="Katsumata H."/>
            <person name="Ando Y."/>
            <person name="Yamazaki S."/>
            <person name="Fujita N."/>
        </authorList>
    </citation>
    <scope>NUCLEOTIDE SEQUENCE [LARGE SCALE GENOMIC DNA]</scope>
    <source>
        <strain evidence="2 3">NBRC 16725</strain>
    </source>
</reference>